<keyword evidence="3" id="KW-0479">Metal-binding</keyword>
<name>A0AB73T5P3_9FIRM</name>
<comment type="cofactor">
    <cofactor evidence="3">
        <name>Zn(2+)</name>
        <dbReference type="ChEBI" id="CHEBI:29105"/>
    </cofactor>
    <text evidence="3">Binds 2 Zn(2+) ions per subunit. One is catalytic and the other provides a structural contribution.</text>
</comment>
<feature type="binding site" evidence="3">
    <location>
        <position position="133"/>
    </location>
    <ligand>
        <name>Zn(2+)</name>
        <dbReference type="ChEBI" id="CHEBI:29105"/>
        <label>2</label>
    </ligand>
</feature>
<dbReference type="Gene3D" id="3.20.20.70">
    <property type="entry name" value="Aldolase class I"/>
    <property type="match status" value="1"/>
</dbReference>
<feature type="binding site" evidence="3">
    <location>
        <position position="212"/>
    </location>
    <ligand>
        <name>Zn(2+)</name>
        <dbReference type="ChEBI" id="CHEBI:29105"/>
        <label>1</label>
        <note>catalytic</note>
    </ligand>
</feature>
<sequence>MLVNLEQILKIAEARKIAVGSFNTPNLESIQAVIGAAEELDVPVIIMHAEVHETLSPIHVIGKVMLQCARDSKVPVCVHLDHGESLSYLNKALELGFTSVMYDGSALPYEENVANTSIAAAMAHKLGASIEAEIGTLGKRELGYSPSKTGEDDPKQVYTDPEDACRFVRETGIDALACSFGTAHGLYLTKPKLDMQVLDEVKKRVHVPLVMHGGSGVSEEDYRTVIKKGIRKINYYTYMAKAGGQKIEKQFHMNAQEIRQGNKEYIMYYALVAKNEQQPVYYHDIVKWGMEAMKKNVLDALKIFSDLK</sequence>
<feature type="binding site" evidence="2">
    <location>
        <begin position="213"/>
        <end position="215"/>
    </location>
    <ligand>
        <name>dihydroxyacetone phosphate</name>
        <dbReference type="ChEBI" id="CHEBI:57642"/>
    </ligand>
</feature>
<dbReference type="PANTHER" id="PTHR30304:SF0">
    <property type="entry name" value="D-TAGATOSE-1,6-BISPHOSPHATE ALDOLASE SUBUNIT GATY-RELATED"/>
    <property type="match status" value="1"/>
</dbReference>
<dbReference type="NCBIfam" id="TIGR00167">
    <property type="entry name" value="cbbA"/>
    <property type="match status" value="1"/>
</dbReference>
<organism evidence="4 5">
    <name type="scientific">Murimonas intestini</name>
    <dbReference type="NCBI Taxonomy" id="1337051"/>
    <lineage>
        <taxon>Bacteria</taxon>
        <taxon>Bacillati</taxon>
        <taxon>Bacillota</taxon>
        <taxon>Clostridia</taxon>
        <taxon>Lachnospirales</taxon>
        <taxon>Lachnospiraceae</taxon>
        <taxon>Murimonas</taxon>
    </lineage>
</organism>
<dbReference type="GO" id="GO:0008270">
    <property type="term" value="F:zinc ion binding"/>
    <property type="evidence" value="ECO:0007669"/>
    <property type="project" value="InterPro"/>
</dbReference>
<dbReference type="AlphaFoldDB" id="A0AB73T5P3"/>
<protein>
    <submittedName>
        <fullName evidence="4">Fructose-bisphosphate aldolase class II</fullName>
    </submittedName>
</protein>
<dbReference type="SUPFAM" id="SSF51569">
    <property type="entry name" value="Aldolase"/>
    <property type="match status" value="1"/>
</dbReference>
<evidence type="ECO:0000256" key="3">
    <source>
        <dbReference type="PIRSR" id="PIRSR001359-3"/>
    </source>
</evidence>
<evidence type="ECO:0000313" key="4">
    <source>
        <dbReference type="EMBL" id="PWJ76680.1"/>
    </source>
</evidence>
<evidence type="ECO:0000313" key="5">
    <source>
        <dbReference type="Proteomes" id="UP000245412"/>
    </source>
</evidence>
<feature type="binding site" evidence="2">
    <location>
        <position position="185"/>
    </location>
    <ligand>
        <name>dihydroxyacetone phosphate</name>
        <dbReference type="ChEBI" id="CHEBI:57642"/>
    </ligand>
</feature>
<feature type="binding site" evidence="3">
    <location>
        <position position="103"/>
    </location>
    <ligand>
        <name>Zn(2+)</name>
        <dbReference type="ChEBI" id="CHEBI:29105"/>
        <label>2</label>
    </ligand>
</feature>
<proteinExistence type="predicted"/>
<feature type="binding site" evidence="3">
    <location>
        <position position="82"/>
    </location>
    <ligand>
        <name>Zn(2+)</name>
        <dbReference type="ChEBI" id="CHEBI:29105"/>
        <label>1</label>
        <note>catalytic</note>
    </ligand>
</feature>
<dbReference type="CDD" id="cd00947">
    <property type="entry name" value="TBP_aldolase_IIB"/>
    <property type="match status" value="1"/>
</dbReference>
<dbReference type="GO" id="GO:0016832">
    <property type="term" value="F:aldehyde-lyase activity"/>
    <property type="evidence" value="ECO:0007669"/>
    <property type="project" value="InterPro"/>
</dbReference>
<dbReference type="EMBL" id="QGGY01000004">
    <property type="protein sequence ID" value="PWJ76680.1"/>
    <property type="molecule type" value="Genomic_DNA"/>
</dbReference>
<dbReference type="GO" id="GO:0005975">
    <property type="term" value="P:carbohydrate metabolic process"/>
    <property type="evidence" value="ECO:0007669"/>
    <property type="project" value="InterPro"/>
</dbReference>
<dbReference type="RefSeq" id="WP_109625826.1">
    <property type="nucleotide sequence ID" value="NZ_JANKBI010000008.1"/>
</dbReference>
<gene>
    <name evidence="4" type="ORF">C7383_104126</name>
</gene>
<evidence type="ECO:0000256" key="2">
    <source>
        <dbReference type="PIRSR" id="PIRSR001359-2"/>
    </source>
</evidence>
<feature type="active site" description="Proton donor" evidence="1">
    <location>
        <position position="81"/>
    </location>
</feature>
<keyword evidence="5" id="KW-1185">Reference proteome</keyword>
<comment type="caution">
    <text evidence="4">The sequence shown here is derived from an EMBL/GenBank/DDBJ whole genome shotgun (WGS) entry which is preliminary data.</text>
</comment>
<dbReference type="InterPro" id="IPR013785">
    <property type="entry name" value="Aldolase_TIM"/>
</dbReference>
<dbReference type="PIRSF" id="PIRSF001359">
    <property type="entry name" value="F_bP_aldolase_II"/>
    <property type="match status" value="1"/>
</dbReference>
<dbReference type="PANTHER" id="PTHR30304">
    <property type="entry name" value="D-TAGATOSE-1,6-BISPHOSPHATE ALDOLASE"/>
    <property type="match status" value="1"/>
</dbReference>
<dbReference type="InterPro" id="IPR050246">
    <property type="entry name" value="Class_II_FBP_aldolase"/>
</dbReference>
<dbReference type="Proteomes" id="UP000245412">
    <property type="component" value="Unassembled WGS sequence"/>
</dbReference>
<keyword evidence="3" id="KW-0862">Zinc</keyword>
<feature type="binding site" evidence="3">
    <location>
        <position position="184"/>
    </location>
    <ligand>
        <name>Zn(2+)</name>
        <dbReference type="ChEBI" id="CHEBI:29105"/>
        <label>1</label>
        <note>catalytic</note>
    </ligand>
</feature>
<feature type="binding site" evidence="2">
    <location>
        <begin position="234"/>
        <end position="237"/>
    </location>
    <ligand>
        <name>dihydroxyacetone phosphate</name>
        <dbReference type="ChEBI" id="CHEBI:57642"/>
    </ligand>
</feature>
<dbReference type="Pfam" id="PF01116">
    <property type="entry name" value="F_bP_aldolase"/>
    <property type="match status" value="1"/>
</dbReference>
<dbReference type="InterPro" id="IPR000771">
    <property type="entry name" value="FBA_II"/>
</dbReference>
<evidence type="ECO:0000256" key="1">
    <source>
        <dbReference type="PIRSR" id="PIRSR001359-1"/>
    </source>
</evidence>
<reference evidence="4 5" key="1">
    <citation type="submission" date="2018-05" db="EMBL/GenBank/DDBJ databases">
        <authorList>
            <person name="Goeker M."/>
            <person name="Huntemann M."/>
            <person name="Clum A."/>
            <person name="Pillay M."/>
            <person name="Palaniappan K."/>
            <person name="Varghese N."/>
            <person name="Mikhailova N."/>
            <person name="Stamatis D."/>
            <person name="Reddy T."/>
            <person name="Daum C."/>
            <person name="Shapiro N."/>
            <person name="Ivanova N."/>
            <person name="Kyrpides N."/>
            <person name="Woyke T."/>
        </authorList>
    </citation>
    <scope>NUCLEOTIDE SEQUENCE [LARGE SCALE GENOMIC DNA]</scope>
    <source>
        <strain evidence="4 5">DSM 26524</strain>
    </source>
</reference>
<accession>A0AB73T5P3</accession>